<keyword evidence="2" id="KW-0472">Membrane</keyword>
<name>A0ABR1U7J7_9PEZI</name>
<dbReference type="Proteomes" id="UP001444661">
    <property type="component" value="Unassembled WGS sequence"/>
</dbReference>
<sequence>MRTSRHKSSSNLVSSSNNPLDETVRRRIGSLLATSRHYTAANGWEATSSSKPRRIKSLDWRPSSKRGQADTTDNTKDPNTNDNGVPGGGGGKVCVLNAIIMDSSDFSSAREEAYAWDRRLELALPMPLDSNMKPQSKARKSVSDLSSATDESSDSSGSNSTVTQASFARRDSPTIPAPNERPKKAPAPRPDALRFMVEDTDARPSIGILEDDPPRGRRSTVSSVGSTASSTRSGKSVASGAGGDDNDTDHHTSPELSPKTPKVRHLAVEVGHSNNGPFRTRRQRSYGTPEMPRGNANLPHVSPSLLTPRASNFGHVKHLPRAEKLPLSGYELLASRLSTAGVPSAEMPAEPQLKPIYRRFEPLNHRLLLHLQDELCELEEQLHRLDTADTQNRRLQNGILPASRRADSQTAGELQWHKTDILGKIGFKLEQYNHVLASFQTTRTMPKPALADVREYQGYLAANAPIAEHETRFLDTTDDLVCLADESPAGEESSRDGGGYLRGGEGYEQRPSRRRSLQYSPVSRWSLREDTPDGSTYEGDGGEDGEAPVISLSLAMAVAVIAPIMAFGIVPGYFGRLTVVLLVSVAVLWGLIHERVIGVHATRDFYICAGLYGMAMAVVAGIYR</sequence>
<feature type="compositionally biased region" description="Low complexity" evidence="1">
    <location>
        <begin position="219"/>
        <end position="234"/>
    </location>
</feature>
<evidence type="ECO:0000256" key="1">
    <source>
        <dbReference type="SAM" id="MobiDB-lite"/>
    </source>
</evidence>
<gene>
    <name evidence="4" type="ORF">PG993_000075</name>
</gene>
<dbReference type="Pfam" id="PF20237">
    <property type="entry name" value="DUF6594"/>
    <property type="match status" value="1"/>
</dbReference>
<keyword evidence="5" id="KW-1185">Reference proteome</keyword>
<evidence type="ECO:0000259" key="3">
    <source>
        <dbReference type="Pfam" id="PF20237"/>
    </source>
</evidence>
<feature type="region of interest" description="Disordered" evidence="1">
    <location>
        <begin position="1"/>
        <end position="24"/>
    </location>
</feature>
<keyword evidence="2" id="KW-0812">Transmembrane</keyword>
<dbReference type="InterPro" id="IPR046529">
    <property type="entry name" value="DUF6594"/>
</dbReference>
<keyword evidence="2" id="KW-1133">Transmembrane helix</keyword>
<dbReference type="PANTHER" id="PTHR34502">
    <property type="entry name" value="DUF6594 DOMAIN-CONTAINING PROTEIN-RELATED"/>
    <property type="match status" value="1"/>
</dbReference>
<accession>A0ABR1U7J7</accession>
<feature type="domain" description="DUF6594" evidence="3">
    <location>
        <begin position="330"/>
        <end position="591"/>
    </location>
</feature>
<organism evidence="4 5">
    <name type="scientific">Apiospora rasikravindrae</name>
    <dbReference type="NCBI Taxonomy" id="990691"/>
    <lineage>
        <taxon>Eukaryota</taxon>
        <taxon>Fungi</taxon>
        <taxon>Dikarya</taxon>
        <taxon>Ascomycota</taxon>
        <taxon>Pezizomycotina</taxon>
        <taxon>Sordariomycetes</taxon>
        <taxon>Xylariomycetidae</taxon>
        <taxon>Amphisphaeriales</taxon>
        <taxon>Apiosporaceae</taxon>
        <taxon>Apiospora</taxon>
    </lineage>
</organism>
<feature type="compositionally biased region" description="Low complexity" evidence="1">
    <location>
        <begin position="143"/>
        <end position="160"/>
    </location>
</feature>
<reference evidence="4 5" key="1">
    <citation type="submission" date="2023-01" db="EMBL/GenBank/DDBJ databases">
        <title>Analysis of 21 Apiospora genomes using comparative genomics revels a genus with tremendous synthesis potential of carbohydrate active enzymes and secondary metabolites.</title>
        <authorList>
            <person name="Sorensen T."/>
        </authorList>
    </citation>
    <scope>NUCLEOTIDE SEQUENCE [LARGE SCALE GENOMIC DNA]</scope>
    <source>
        <strain evidence="4 5">CBS 33761</strain>
    </source>
</reference>
<comment type="caution">
    <text evidence="4">The sequence shown here is derived from an EMBL/GenBank/DDBJ whole genome shotgun (WGS) entry which is preliminary data.</text>
</comment>
<feature type="compositionally biased region" description="Low complexity" evidence="1">
    <location>
        <begin position="9"/>
        <end position="18"/>
    </location>
</feature>
<feature type="region of interest" description="Disordered" evidence="1">
    <location>
        <begin position="127"/>
        <end position="301"/>
    </location>
</feature>
<protein>
    <recommendedName>
        <fullName evidence="3">DUF6594 domain-containing protein</fullName>
    </recommendedName>
</protein>
<proteinExistence type="predicted"/>
<evidence type="ECO:0000313" key="4">
    <source>
        <dbReference type="EMBL" id="KAK8054848.1"/>
    </source>
</evidence>
<dbReference type="EMBL" id="JAQQWK010000001">
    <property type="protein sequence ID" value="KAK8054848.1"/>
    <property type="molecule type" value="Genomic_DNA"/>
</dbReference>
<feature type="region of interest" description="Disordered" evidence="1">
    <location>
        <begin position="43"/>
        <end position="89"/>
    </location>
</feature>
<feature type="transmembrane region" description="Helical" evidence="2">
    <location>
        <begin position="573"/>
        <end position="592"/>
    </location>
</feature>
<feature type="transmembrane region" description="Helical" evidence="2">
    <location>
        <begin position="604"/>
        <end position="623"/>
    </location>
</feature>
<evidence type="ECO:0000256" key="2">
    <source>
        <dbReference type="SAM" id="Phobius"/>
    </source>
</evidence>
<dbReference type="PANTHER" id="PTHR34502:SF6">
    <property type="entry name" value="DUF6594 DOMAIN-CONTAINING PROTEIN"/>
    <property type="match status" value="1"/>
</dbReference>
<evidence type="ECO:0000313" key="5">
    <source>
        <dbReference type="Proteomes" id="UP001444661"/>
    </source>
</evidence>
<feature type="region of interest" description="Disordered" evidence="1">
    <location>
        <begin position="486"/>
        <end position="520"/>
    </location>
</feature>